<keyword evidence="4 8" id="KW-0812">Transmembrane</keyword>
<dbReference type="EMBL" id="JAFBFH010000001">
    <property type="protein sequence ID" value="MBM7713363.1"/>
    <property type="molecule type" value="Genomic_DNA"/>
</dbReference>
<evidence type="ECO:0000313" key="11">
    <source>
        <dbReference type="Proteomes" id="UP000823485"/>
    </source>
</evidence>
<evidence type="ECO:0000256" key="1">
    <source>
        <dbReference type="ARBA" id="ARBA00004651"/>
    </source>
</evidence>
<name>A0ABS2R153_9BACI</name>
<organism evidence="10 11">
    <name type="scientific">Siminovitchia thermophila</name>
    <dbReference type="NCBI Taxonomy" id="1245522"/>
    <lineage>
        <taxon>Bacteria</taxon>
        <taxon>Bacillati</taxon>
        <taxon>Bacillota</taxon>
        <taxon>Bacilli</taxon>
        <taxon>Bacillales</taxon>
        <taxon>Bacillaceae</taxon>
        <taxon>Siminovitchia</taxon>
    </lineage>
</organism>
<evidence type="ECO:0000256" key="3">
    <source>
        <dbReference type="ARBA" id="ARBA00022475"/>
    </source>
</evidence>
<evidence type="ECO:0000259" key="9">
    <source>
        <dbReference type="Pfam" id="PF04239"/>
    </source>
</evidence>
<feature type="domain" description="YetF C-terminal" evidence="9">
    <location>
        <begin position="76"/>
        <end position="145"/>
    </location>
</feature>
<evidence type="ECO:0000313" key="10">
    <source>
        <dbReference type="EMBL" id="MBM7713363.1"/>
    </source>
</evidence>
<evidence type="ECO:0000256" key="5">
    <source>
        <dbReference type="ARBA" id="ARBA00022989"/>
    </source>
</evidence>
<evidence type="ECO:0000256" key="2">
    <source>
        <dbReference type="ARBA" id="ARBA00006448"/>
    </source>
</evidence>
<sequence length="194" mass="21552">MNAVLQAAIILMAAILLLRLSGRKSIAQMTLPQTTVMLAVGTILVHPITNKGMVNTFIVIATFVAILLLLEFLQVKINGVEKLLTGKSKIVIQDGVLNVAELKKMRMTVDQLEMRLRTSGIDKIGDIKTATIEPNGQLGYELMEDAKPLTAGEFKKWMDVYLQSNHSDPATSQQTDNLFKEIQDNDKKNPKYLQ</sequence>
<comment type="similarity">
    <text evidence="2">Belongs to the UPF0702 family.</text>
</comment>
<evidence type="ECO:0000256" key="7">
    <source>
        <dbReference type="SAM" id="MobiDB-lite"/>
    </source>
</evidence>
<dbReference type="Pfam" id="PF04239">
    <property type="entry name" value="DUF421"/>
    <property type="match status" value="1"/>
</dbReference>
<gene>
    <name evidence="10" type="ORF">JOC94_000329</name>
</gene>
<feature type="transmembrane region" description="Helical" evidence="8">
    <location>
        <begin position="53"/>
        <end position="73"/>
    </location>
</feature>
<dbReference type="PANTHER" id="PTHR34582:SF2">
    <property type="entry name" value="UPF0702 TRANSMEMBRANE PROTEIN YDFR"/>
    <property type="match status" value="1"/>
</dbReference>
<comment type="subcellular location">
    <subcellularLocation>
        <location evidence="1">Cell membrane</location>
        <topology evidence="1">Multi-pass membrane protein</topology>
    </subcellularLocation>
</comment>
<dbReference type="Proteomes" id="UP000823485">
    <property type="component" value="Unassembled WGS sequence"/>
</dbReference>
<keyword evidence="3" id="KW-1003">Cell membrane</keyword>
<accession>A0ABS2R153</accession>
<keyword evidence="6 8" id="KW-0472">Membrane</keyword>
<feature type="compositionally biased region" description="Polar residues" evidence="7">
    <location>
        <begin position="167"/>
        <end position="177"/>
    </location>
</feature>
<keyword evidence="11" id="KW-1185">Reference proteome</keyword>
<comment type="caution">
    <text evidence="10">The sequence shown here is derived from an EMBL/GenBank/DDBJ whole genome shotgun (WGS) entry which is preliminary data.</text>
</comment>
<reference evidence="10 11" key="1">
    <citation type="submission" date="2021-01" db="EMBL/GenBank/DDBJ databases">
        <title>Genomic Encyclopedia of Type Strains, Phase IV (KMG-IV): sequencing the most valuable type-strain genomes for metagenomic binning, comparative biology and taxonomic classification.</title>
        <authorList>
            <person name="Goeker M."/>
        </authorList>
    </citation>
    <scope>NUCLEOTIDE SEQUENCE [LARGE SCALE GENOMIC DNA]</scope>
    <source>
        <strain evidence="10 11">DSM 105453</strain>
    </source>
</reference>
<protein>
    <submittedName>
        <fullName evidence="10">Uncharacterized membrane protein YcaP (DUF421 family)</fullName>
    </submittedName>
</protein>
<evidence type="ECO:0000256" key="6">
    <source>
        <dbReference type="ARBA" id="ARBA00023136"/>
    </source>
</evidence>
<feature type="compositionally biased region" description="Basic and acidic residues" evidence="7">
    <location>
        <begin position="178"/>
        <end position="194"/>
    </location>
</feature>
<keyword evidence="5 8" id="KW-1133">Transmembrane helix</keyword>
<dbReference type="InterPro" id="IPR007353">
    <property type="entry name" value="DUF421"/>
</dbReference>
<dbReference type="Gene3D" id="3.30.240.20">
    <property type="entry name" value="bsu07140 like domains"/>
    <property type="match status" value="1"/>
</dbReference>
<dbReference type="PANTHER" id="PTHR34582">
    <property type="entry name" value="UPF0702 TRANSMEMBRANE PROTEIN YCAP"/>
    <property type="match status" value="1"/>
</dbReference>
<evidence type="ECO:0000256" key="4">
    <source>
        <dbReference type="ARBA" id="ARBA00022692"/>
    </source>
</evidence>
<feature type="region of interest" description="Disordered" evidence="7">
    <location>
        <begin position="167"/>
        <end position="194"/>
    </location>
</feature>
<dbReference type="RefSeq" id="WP_077110048.1">
    <property type="nucleotide sequence ID" value="NZ_JAFBFH010000001.1"/>
</dbReference>
<proteinExistence type="inferred from homology"/>
<dbReference type="InterPro" id="IPR023090">
    <property type="entry name" value="UPF0702_alpha/beta_dom_sf"/>
</dbReference>
<evidence type="ECO:0000256" key="8">
    <source>
        <dbReference type="SAM" id="Phobius"/>
    </source>
</evidence>